<dbReference type="EMBL" id="JANKHO010000332">
    <property type="protein sequence ID" value="KAJ3511347.1"/>
    <property type="molecule type" value="Genomic_DNA"/>
</dbReference>
<dbReference type="OrthoDB" id="6017at2759"/>
<feature type="region of interest" description="Disordered" evidence="1">
    <location>
        <begin position="95"/>
        <end position="278"/>
    </location>
</feature>
<sequence>MTSVGDLLFADIRMLLQVHRGLLAIGTKKKTSNLWDPDPQDPPVTSTNATPLANPSSRRASYGSDRHQGTSTQQSRSFVNSSAWDKVVTNTSLARDKKSDNQSSGWSTGDTGGWGTSVSSAAWGESKQSSGWSTGSGWDNVIADTSTLGGGGWNVGSGIANTSETQSKVPTGGGSYGETGGNSWLSGTGDKRPESRKGKERATEDVPMREPSPRPWGQPPPAPAARLSKPDLSPIQPDAPPRLHTRSPTPTSSSSSSKPANTVTSSSRHDKSRVSSLDLKKSAIDGAFKASHPGTMALLAELTSSSRASTPAVAPYTRDYRGSKGRAALHKEIVQKMQNAVILQVQRQRAEDELERWKRTQISDPYKLCPPAARKLLDSARTKFTEKDARLQKRLLRSIQELADLPDLAEKHPPLSMNLTKEVIASYTRELGEWFKDLQLHKRLLMEKAEERQAQLGEGDESPEDEPEDIRVTGTELRARGRWSWSELNEAVARIEDQVSLVSEEVYAFKFTNADEALDVEMEELREQLASEEQAVQPIQTFEVVDRLVARTSIAGDQVSTQALRAAELIQRTKHLEDQIGMVVAETAKMNQLCAEAEQQFKEFEHWKESDTAQIQQLTDKLKKLYLHKRVNSSSPSPRFSPITLEVLLEHFKPVLLARMHEDLSPVFRALRDRCFENQERVKAEIDEMVKPALKQTDEICQRVLSMTVSEASAQMR</sequence>
<feature type="compositionally biased region" description="Pro residues" evidence="1">
    <location>
        <begin position="213"/>
        <end position="223"/>
    </location>
</feature>
<evidence type="ECO:0000313" key="2">
    <source>
        <dbReference type="EMBL" id="KAJ3511347.1"/>
    </source>
</evidence>
<feature type="compositionally biased region" description="Gly residues" evidence="1">
    <location>
        <begin position="171"/>
        <end position="180"/>
    </location>
</feature>
<dbReference type="AlphaFoldDB" id="A0A9W8MUU3"/>
<protein>
    <submittedName>
        <fullName evidence="2">Uncharacterized protein</fullName>
    </submittedName>
</protein>
<accession>A0A9W8MUU3</accession>
<evidence type="ECO:0000256" key="1">
    <source>
        <dbReference type="SAM" id="MobiDB-lite"/>
    </source>
</evidence>
<feature type="compositionally biased region" description="Basic and acidic residues" evidence="1">
    <location>
        <begin position="267"/>
        <end position="278"/>
    </location>
</feature>
<organism evidence="2 3">
    <name type="scientific">Agrocybe chaxingu</name>
    <dbReference type="NCBI Taxonomy" id="84603"/>
    <lineage>
        <taxon>Eukaryota</taxon>
        <taxon>Fungi</taxon>
        <taxon>Dikarya</taxon>
        <taxon>Basidiomycota</taxon>
        <taxon>Agaricomycotina</taxon>
        <taxon>Agaricomycetes</taxon>
        <taxon>Agaricomycetidae</taxon>
        <taxon>Agaricales</taxon>
        <taxon>Agaricineae</taxon>
        <taxon>Strophariaceae</taxon>
        <taxon>Agrocybe</taxon>
    </lineage>
</organism>
<dbReference type="Proteomes" id="UP001148786">
    <property type="component" value="Unassembled WGS sequence"/>
</dbReference>
<comment type="caution">
    <text evidence="2">The sequence shown here is derived from an EMBL/GenBank/DDBJ whole genome shotgun (WGS) entry which is preliminary data.</text>
</comment>
<keyword evidence="3" id="KW-1185">Reference proteome</keyword>
<proteinExistence type="predicted"/>
<gene>
    <name evidence="2" type="ORF">NLJ89_g4143</name>
</gene>
<feature type="compositionally biased region" description="Polar residues" evidence="1">
    <location>
        <begin position="69"/>
        <end position="81"/>
    </location>
</feature>
<feature type="compositionally biased region" description="Polar residues" evidence="1">
    <location>
        <begin position="43"/>
        <end position="59"/>
    </location>
</feature>
<reference evidence="2" key="1">
    <citation type="submission" date="2022-07" db="EMBL/GenBank/DDBJ databases">
        <title>Genome Sequence of Agrocybe chaxingu.</title>
        <authorList>
            <person name="Buettner E."/>
        </authorList>
    </citation>
    <scope>NUCLEOTIDE SEQUENCE</scope>
    <source>
        <strain evidence="2">MP-N11</strain>
    </source>
</reference>
<feature type="region of interest" description="Disordered" evidence="1">
    <location>
        <begin position="30"/>
        <end position="81"/>
    </location>
</feature>
<feature type="compositionally biased region" description="Polar residues" evidence="1">
    <location>
        <begin position="159"/>
        <end position="169"/>
    </location>
</feature>
<feature type="compositionally biased region" description="Low complexity" evidence="1">
    <location>
        <begin position="246"/>
        <end position="266"/>
    </location>
</feature>
<feature type="compositionally biased region" description="Polar residues" evidence="1">
    <location>
        <begin position="126"/>
        <end position="147"/>
    </location>
</feature>
<evidence type="ECO:0000313" key="3">
    <source>
        <dbReference type="Proteomes" id="UP001148786"/>
    </source>
</evidence>
<name>A0A9W8MUU3_9AGAR</name>
<feature type="compositionally biased region" description="Basic and acidic residues" evidence="1">
    <location>
        <begin position="189"/>
        <end position="212"/>
    </location>
</feature>